<evidence type="ECO:0000256" key="6">
    <source>
        <dbReference type="ARBA" id="ARBA00038076"/>
    </source>
</evidence>
<proteinExistence type="inferred from homology"/>
<keyword evidence="3 7" id="KW-0812">Transmembrane</keyword>
<dbReference type="Proteomes" id="UP001500979">
    <property type="component" value="Unassembled WGS sequence"/>
</dbReference>
<evidence type="ECO:0000256" key="2">
    <source>
        <dbReference type="ARBA" id="ARBA00022475"/>
    </source>
</evidence>
<dbReference type="Pfam" id="PF12704">
    <property type="entry name" value="MacB_PCD"/>
    <property type="match status" value="1"/>
</dbReference>
<feature type="domain" description="MacB-like periplasmic core" evidence="9">
    <location>
        <begin position="19"/>
        <end position="224"/>
    </location>
</feature>
<evidence type="ECO:0000256" key="5">
    <source>
        <dbReference type="ARBA" id="ARBA00023136"/>
    </source>
</evidence>
<dbReference type="Pfam" id="PF02687">
    <property type="entry name" value="FtsX"/>
    <property type="match status" value="2"/>
</dbReference>
<protein>
    <submittedName>
        <fullName evidence="10">FtsX-like permease family protein</fullName>
    </submittedName>
</protein>
<keyword evidence="2" id="KW-1003">Cell membrane</keyword>
<feature type="transmembrane region" description="Helical" evidence="7">
    <location>
        <begin position="744"/>
        <end position="770"/>
    </location>
</feature>
<feature type="transmembrane region" description="Helical" evidence="7">
    <location>
        <begin position="256"/>
        <end position="281"/>
    </location>
</feature>
<evidence type="ECO:0000256" key="1">
    <source>
        <dbReference type="ARBA" id="ARBA00004651"/>
    </source>
</evidence>
<feature type="domain" description="ABC3 transporter permease C-terminal" evidence="8">
    <location>
        <begin position="702"/>
        <end position="819"/>
    </location>
</feature>
<reference evidence="10 11" key="1">
    <citation type="journal article" date="2019" name="Int. J. Syst. Evol. Microbiol.">
        <title>The Global Catalogue of Microorganisms (GCM) 10K type strain sequencing project: providing services to taxonomists for standard genome sequencing and annotation.</title>
        <authorList>
            <consortium name="The Broad Institute Genomics Platform"/>
            <consortium name="The Broad Institute Genome Sequencing Center for Infectious Disease"/>
            <person name="Wu L."/>
            <person name="Ma J."/>
        </authorList>
    </citation>
    <scope>NUCLEOTIDE SEQUENCE [LARGE SCALE GENOMIC DNA]</scope>
    <source>
        <strain evidence="10 11">JCM 9383</strain>
    </source>
</reference>
<comment type="subcellular location">
    <subcellularLocation>
        <location evidence="1">Cell membrane</location>
        <topology evidence="1">Multi-pass membrane protein</topology>
    </subcellularLocation>
</comment>
<feature type="transmembrane region" description="Helical" evidence="7">
    <location>
        <begin position="305"/>
        <end position="334"/>
    </location>
</feature>
<feature type="domain" description="ABC3 transporter permease C-terminal" evidence="8">
    <location>
        <begin position="260"/>
        <end position="380"/>
    </location>
</feature>
<dbReference type="EMBL" id="BAAAUX010000011">
    <property type="protein sequence ID" value="GAA2785027.1"/>
    <property type="molecule type" value="Genomic_DNA"/>
</dbReference>
<comment type="caution">
    <text evidence="10">The sequence shown here is derived from an EMBL/GenBank/DDBJ whole genome shotgun (WGS) entry which is preliminary data.</text>
</comment>
<dbReference type="RefSeq" id="WP_344679141.1">
    <property type="nucleotide sequence ID" value="NZ_BAAAUX010000011.1"/>
</dbReference>
<evidence type="ECO:0000256" key="7">
    <source>
        <dbReference type="SAM" id="Phobius"/>
    </source>
</evidence>
<evidence type="ECO:0000256" key="3">
    <source>
        <dbReference type="ARBA" id="ARBA00022692"/>
    </source>
</evidence>
<dbReference type="InterPro" id="IPR025857">
    <property type="entry name" value="MacB_PCD"/>
</dbReference>
<feature type="transmembrane region" description="Helical" evidence="7">
    <location>
        <begin position="426"/>
        <end position="450"/>
    </location>
</feature>
<feature type="transmembrane region" description="Helical" evidence="7">
    <location>
        <begin position="483"/>
        <end position="502"/>
    </location>
</feature>
<evidence type="ECO:0000259" key="8">
    <source>
        <dbReference type="Pfam" id="PF02687"/>
    </source>
</evidence>
<gene>
    <name evidence="10" type="ORF">GCM10010470_18890</name>
</gene>
<keyword evidence="11" id="KW-1185">Reference proteome</keyword>
<feature type="transmembrane region" description="Helical" evidence="7">
    <location>
        <begin position="694"/>
        <end position="723"/>
    </location>
</feature>
<dbReference type="InterPro" id="IPR050250">
    <property type="entry name" value="Macrolide_Exporter_MacB"/>
</dbReference>
<dbReference type="InterPro" id="IPR003838">
    <property type="entry name" value="ABC3_permease_C"/>
</dbReference>
<name>A0ABN3V9D9_9PSEU</name>
<dbReference type="PANTHER" id="PTHR30572:SF4">
    <property type="entry name" value="ABC TRANSPORTER PERMEASE YTRF"/>
    <property type="match status" value="1"/>
</dbReference>
<feature type="transmembrane region" description="Helical" evidence="7">
    <location>
        <begin position="790"/>
        <end position="810"/>
    </location>
</feature>
<sequence length="827" mass="84017">MLRNTLAQLRANVGRVSAAALAIVLGVAFVAATLVFTGTFERATVRAAAAPELAADLVVDSDGGEGFEDDSAQRVAGVPGVAAAEFRYSTSAETAWAGGNGYSSVFVVPADPRLHWFSLAEGGLPGPDDEVALDVVAARNAGLKVGDTITAKTLSYAAGGEVRTDLKVSGLVDTGRTLVTGGGTPTLFAAPALMERLELNSATAVDVLVDDGADAETVRSAITAAMGPGFDVRTGEERAAETAEQLGPISAVINAILLPFAGIALFVAGFVIINTFSILLAQRSRQYALLRCVGASRGQIRGSALLEAVIIGAVASVLGTLVGVLAAAVVGWPLGLTKSPVDFGSLGISALSLVLPPVIGVVVTLLSALAPAGRATRVSPLAALRPVVQESTARRISIVRLVFALVLFGLGAALLLGGAFGGSLALAVPGAMITAIGVLLWTPSLIPGVAKLFGALFRFTGPTGVLATGNAVRNPYRAASTSTALMIGVGLIVLLVTGTATAQETARSRIDEQYPVDAILTSESGQIAPELLAKAESVQGVAESATLRAADVQVDYSDYRVLGIDPAAFGRIARHGGDVLRPGTALMNPTDLEYSDVKAGQQLQIPGPNGRTVSVELVSSELAENNQIVLAESDLATIAPDAPVGAVWMRADDSVDTKVFVDGLTSFYLSSGGGAVKLAGAAPMRAQVDTVLDIMLSIVTGLLGVAVIIAVVGIANTLGLSVLERGRESALLRALGLTRGQLRGTLALEAILLALVGAVLGSALGILFAWAGSAALFGQIGFESTFQVPFGRVGLVLLCALLAGVVASVLPARRAAKAAPAAALSDE</sequence>
<evidence type="ECO:0000313" key="10">
    <source>
        <dbReference type="EMBL" id="GAA2785027.1"/>
    </source>
</evidence>
<dbReference type="PANTHER" id="PTHR30572">
    <property type="entry name" value="MEMBRANE COMPONENT OF TRANSPORTER-RELATED"/>
    <property type="match status" value="1"/>
</dbReference>
<keyword evidence="5 7" id="KW-0472">Membrane</keyword>
<feature type="transmembrane region" description="Helical" evidence="7">
    <location>
        <begin position="12"/>
        <end position="36"/>
    </location>
</feature>
<organism evidence="10 11">
    <name type="scientific">Saccharopolyspora taberi</name>
    <dbReference type="NCBI Taxonomy" id="60895"/>
    <lineage>
        <taxon>Bacteria</taxon>
        <taxon>Bacillati</taxon>
        <taxon>Actinomycetota</taxon>
        <taxon>Actinomycetes</taxon>
        <taxon>Pseudonocardiales</taxon>
        <taxon>Pseudonocardiaceae</taxon>
        <taxon>Saccharopolyspora</taxon>
    </lineage>
</organism>
<feature type="transmembrane region" description="Helical" evidence="7">
    <location>
        <begin position="398"/>
        <end position="420"/>
    </location>
</feature>
<comment type="similarity">
    <text evidence="6">Belongs to the ABC-4 integral membrane protein family.</text>
</comment>
<keyword evidence="4 7" id="KW-1133">Transmembrane helix</keyword>
<evidence type="ECO:0000259" key="9">
    <source>
        <dbReference type="Pfam" id="PF12704"/>
    </source>
</evidence>
<feature type="transmembrane region" description="Helical" evidence="7">
    <location>
        <begin position="346"/>
        <end position="369"/>
    </location>
</feature>
<evidence type="ECO:0000313" key="11">
    <source>
        <dbReference type="Proteomes" id="UP001500979"/>
    </source>
</evidence>
<evidence type="ECO:0000256" key="4">
    <source>
        <dbReference type="ARBA" id="ARBA00022989"/>
    </source>
</evidence>
<accession>A0ABN3V9D9</accession>